<evidence type="ECO:0000256" key="6">
    <source>
        <dbReference type="SAM" id="MobiDB-lite"/>
    </source>
</evidence>
<feature type="compositionally biased region" description="Low complexity" evidence="6">
    <location>
        <begin position="531"/>
        <end position="544"/>
    </location>
</feature>
<comment type="similarity">
    <text evidence="2">Belongs to the SNF5 family.</text>
</comment>
<dbReference type="OrthoDB" id="10258327at2759"/>
<evidence type="ECO:0000256" key="5">
    <source>
        <dbReference type="ARBA" id="ARBA00023242"/>
    </source>
</evidence>
<feature type="compositionally biased region" description="Low complexity" evidence="6">
    <location>
        <begin position="138"/>
        <end position="154"/>
    </location>
</feature>
<dbReference type="EMBL" id="RWJN01000015">
    <property type="protein sequence ID" value="TCD70765.1"/>
    <property type="molecule type" value="Genomic_DNA"/>
</dbReference>
<reference evidence="7 8" key="1">
    <citation type="submission" date="2018-11" db="EMBL/GenBank/DDBJ databases">
        <title>Genome assembly of Steccherinum ochraceum LE-BIN_3174, the white-rot fungus of the Steccherinaceae family (The Residual Polyporoid clade, Polyporales, Basidiomycota).</title>
        <authorList>
            <person name="Fedorova T.V."/>
            <person name="Glazunova O.A."/>
            <person name="Landesman E.O."/>
            <person name="Moiseenko K.V."/>
            <person name="Psurtseva N.V."/>
            <person name="Savinova O.S."/>
            <person name="Shakhova N.V."/>
            <person name="Tyazhelova T.V."/>
            <person name="Vasina D.V."/>
        </authorList>
    </citation>
    <scope>NUCLEOTIDE SEQUENCE [LARGE SCALE GENOMIC DNA]</scope>
    <source>
        <strain evidence="7 8">LE-BIN_3174</strain>
    </source>
</reference>
<feature type="compositionally biased region" description="Pro residues" evidence="6">
    <location>
        <begin position="55"/>
        <end position="64"/>
    </location>
</feature>
<sequence length="895" mass="99044">MAGFQGQPPTPGQIHPSYMNNIRQWSNSATPPPANGRTNPSRRSRPQRGSSLVPQQPPLPPPTAQPVASTSTYQYQPAPPPMAAPVPVQNPAPVRDPYANPYRTPIPTHTQALHSTYASRLRTGTTLLLQPILSNPTVGGTTTATRSTRRGGAAINYADPGSGDEFPDAGALDSDDSDFVASGGTRSAIRNARVSRNAPTGAGVFHSGTMTPTVVHTPQPAAAAAPAKNELDQSYLGRVPPSKFIVSKPVAPTRHEYFLPEQLDSQARRLSVSVPIRVEFETDTHRIRDCFIWNLNEGLIAPEVFARIFCADLDLPQVPWAETVATQIRAQLEEHDAVAALDMNVHAISAVGLSPHPGEEIPECRVMLSIDVQIATHHLQDHIEWDLLSDLTPEAFSLTLCAELGLAGEAVPLIAHAIHEELVKHKRDVLEWGVLSFSEPSSSSAYDAERPRDKSGLSLMKDKTGLGLGWGRTPKDGRGPKALRSVWRDWPEAEEFRTRFEVLSAEEVERREVERERASRRLRRETSKFQTAAATAPVPSTSALSPNEGIIRMLEKARDEVKASPDYVPSKLASLTKAINRVRRYGKVIEDADEAVAVLKPSRIGHGYEKQDLDMEDEWKRNEEVHVAARELAKIPGIGPKLAMQLASSGCLSEEQLMQPRFLKTLKPSTQIALQWREAKETEVTELEANTIADFIRDLLPSKFEVVLVGSHRRGQTSKCINVVLFHPSYVYIPTPSDSLNPTFSRRKLSTASKISIVQDIQTPLEHRGALVAVQSLGLRTIKGYVRIPERDGRGAWESRWARANGIKDKTGQFRFIEIKCVLSVPLMSFHAFFIGDDLALQHITDKVERRHFDQLHGRPGVHRRYEAKREETGDAPRRVRALEMATSKLKPKFL</sequence>
<comment type="caution">
    <text evidence="7">The sequence shown here is derived from an EMBL/GenBank/DDBJ whole genome shotgun (WGS) entry which is preliminary data.</text>
</comment>
<evidence type="ECO:0000313" key="8">
    <source>
        <dbReference type="Proteomes" id="UP000292702"/>
    </source>
</evidence>
<keyword evidence="8" id="KW-1185">Reference proteome</keyword>
<dbReference type="AlphaFoldDB" id="A0A4R0RVM3"/>
<feature type="region of interest" description="Disordered" evidence="6">
    <location>
        <begin position="138"/>
        <end position="171"/>
    </location>
</feature>
<keyword evidence="3" id="KW-0805">Transcription regulation</keyword>
<dbReference type="PANTHER" id="PTHR10019">
    <property type="entry name" value="SNF5"/>
    <property type="match status" value="1"/>
</dbReference>
<dbReference type="GO" id="GO:0000228">
    <property type="term" value="C:nuclear chromosome"/>
    <property type="evidence" value="ECO:0007669"/>
    <property type="project" value="InterPro"/>
</dbReference>
<dbReference type="Pfam" id="PF04855">
    <property type="entry name" value="SNF5"/>
    <property type="match status" value="1"/>
</dbReference>
<keyword evidence="5" id="KW-0539">Nucleus</keyword>
<feature type="compositionally biased region" description="Polar residues" evidence="6">
    <location>
        <begin position="18"/>
        <end position="29"/>
    </location>
</feature>
<accession>A0A4R0RVM3</accession>
<organism evidence="7 8">
    <name type="scientific">Steccherinum ochraceum</name>
    <dbReference type="NCBI Taxonomy" id="92696"/>
    <lineage>
        <taxon>Eukaryota</taxon>
        <taxon>Fungi</taxon>
        <taxon>Dikarya</taxon>
        <taxon>Basidiomycota</taxon>
        <taxon>Agaricomycotina</taxon>
        <taxon>Agaricomycetes</taxon>
        <taxon>Polyporales</taxon>
        <taxon>Steccherinaceae</taxon>
        <taxon>Steccherinum</taxon>
    </lineage>
</organism>
<evidence type="ECO:0000256" key="1">
    <source>
        <dbReference type="ARBA" id="ARBA00004123"/>
    </source>
</evidence>
<name>A0A4R0RVM3_9APHY</name>
<feature type="region of interest" description="Disordered" evidence="6">
    <location>
        <begin position="439"/>
        <end position="458"/>
    </location>
</feature>
<evidence type="ECO:0000256" key="3">
    <source>
        <dbReference type="ARBA" id="ARBA00023015"/>
    </source>
</evidence>
<evidence type="ECO:0000313" key="7">
    <source>
        <dbReference type="EMBL" id="TCD70765.1"/>
    </source>
</evidence>
<keyword evidence="4" id="KW-0804">Transcription</keyword>
<dbReference type="InterPro" id="IPR006939">
    <property type="entry name" value="SNF5"/>
</dbReference>
<feature type="compositionally biased region" description="Basic and acidic residues" evidence="6">
    <location>
        <begin position="447"/>
        <end position="458"/>
    </location>
</feature>
<dbReference type="Gene3D" id="3.30.460.10">
    <property type="entry name" value="Beta Polymerase, domain 2"/>
    <property type="match status" value="1"/>
</dbReference>
<dbReference type="InterPro" id="IPR043519">
    <property type="entry name" value="NT_sf"/>
</dbReference>
<evidence type="ECO:0000256" key="4">
    <source>
        <dbReference type="ARBA" id="ARBA00023163"/>
    </source>
</evidence>
<comment type="subcellular location">
    <subcellularLocation>
        <location evidence="1">Nucleus</location>
    </subcellularLocation>
</comment>
<proteinExistence type="inferred from homology"/>
<gene>
    <name evidence="7" type="primary">SFH1</name>
    <name evidence="7" type="ORF">EIP91_001794</name>
</gene>
<dbReference type="GO" id="GO:0006338">
    <property type="term" value="P:chromatin remodeling"/>
    <property type="evidence" value="ECO:0007669"/>
    <property type="project" value="InterPro"/>
</dbReference>
<feature type="region of interest" description="Disordered" evidence="6">
    <location>
        <begin position="1"/>
        <end position="107"/>
    </location>
</feature>
<feature type="region of interest" description="Disordered" evidence="6">
    <location>
        <begin position="522"/>
        <end position="544"/>
    </location>
</feature>
<dbReference type="Proteomes" id="UP000292702">
    <property type="component" value="Unassembled WGS sequence"/>
</dbReference>
<protein>
    <submittedName>
        <fullName evidence="7">Chromatin structure remodeling complex protein sfh1</fullName>
    </submittedName>
</protein>
<feature type="compositionally biased region" description="Pro residues" evidence="6">
    <location>
        <begin position="77"/>
        <end position="90"/>
    </location>
</feature>
<dbReference type="STRING" id="92696.A0A4R0RVM3"/>
<evidence type="ECO:0000256" key="2">
    <source>
        <dbReference type="ARBA" id="ARBA00010239"/>
    </source>
</evidence>